<dbReference type="RefSeq" id="WP_083052922.1">
    <property type="nucleotide sequence ID" value="NZ_MWQY01000031.1"/>
</dbReference>
<dbReference type="Proteomes" id="UP000192343">
    <property type="component" value="Unassembled WGS sequence"/>
</dbReference>
<sequence length="332" mass="38778">MVSVDFSREYLDQWAEDRLSLPRENAEKVAALRESMSSQLNRPYNRRWWRNAVRLPVFSTDDFGIRDGVVCFGEDLSPDPGEKRVLRGALEDLKSWRKGPFSYAGIEVDAEWRSDIKWRRVMELANPDIRGCRVADVGCNNLYYMYRMLEHDPSLVIGCEPVERYFFYYYLNRKFYRDRRLAFELFGVDDLALYGPFFDLVFFMGVLYHRRHPLMALENLAAAMQPGAHLVIETAGIPGGDESCLFPGKRYMKAPGWWFLPTVKALKNMLERSGFEKVRIHEAFSMTHTEQRKTEWVDTQSLESFLDPEDPGRTVEGYPAPLRIYASAYRRL</sequence>
<reference evidence="3 4" key="1">
    <citation type="submission" date="2017-03" db="EMBL/GenBank/DDBJ databases">
        <title>Draft Genome sequence of Marispirochaeta sp. strain JC444.</title>
        <authorList>
            <person name="Shivani Y."/>
            <person name="Subhash Y."/>
            <person name="Sasikala C."/>
            <person name="Ramana C."/>
        </authorList>
    </citation>
    <scope>NUCLEOTIDE SEQUENCE [LARGE SCALE GENOMIC DNA]</scope>
    <source>
        <strain evidence="3 4">JC444</strain>
    </source>
</reference>
<keyword evidence="2" id="KW-0819">tRNA processing</keyword>
<dbReference type="Pfam" id="PF08003">
    <property type="entry name" value="Methyltransf_9"/>
    <property type="match status" value="1"/>
</dbReference>
<dbReference type="OrthoDB" id="9765084at2"/>
<evidence type="ECO:0000313" key="4">
    <source>
        <dbReference type="Proteomes" id="UP000192343"/>
    </source>
</evidence>
<organism evidence="3 4">
    <name type="scientific">Marispirochaeta aestuarii</name>
    <dbReference type="NCBI Taxonomy" id="1963862"/>
    <lineage>
        <taxon>Bacteria</taxon>
        <taxon>Pseudomonadati</taxon>
        <taxon>Spirochaetota</taxon>
        <taxon>Spirochaetia</taxon>
        <taxon>Spirochaetales</taxon>
        <taxon>Spirochaetaceae</taxon>
        <taxon>Marispirochaeta</taxon>
    </lineage>
</organism>
<dbReference type="AlphaFoldDB" id="A0A1Y1RTD8"/>
<dbReference type="SUPFAM" id="SSF53335">
    <property type="entry name" value="S-adenosyl-L-methionine-dependent methyltransferases"/>
    <property type="match status" value="1"/>
</dbReference>
<dbReference type="STRING" id="1963862.B4O97_18065"/>
<dbReference type="EMBL" id="MWQY01000031">
    <property type="protein sequence ID" value="ORC30323.1"/>
    <property type="molecule type" value="Genomic_DNA"/>
</dbReference>
<evidence type="ECO:0000256" key="2">
    <source>
        <dbReference type="ARBA" id="ARBA00022694"/>
    </source>
</evidence>
<dbReference type="GO" id="GO:0016765">
    <property type="term" value="F:transferase activity, transferring alkyl or aryl (other than methyl) groups"/>
    <property type="evidence" value="ECO:0007669"/>
    <property type="project" value="InterPro"/>
</dbReference>
<dbReference type="InterPro" id="IPR029063">
    <property type="entry name" value="SAM-dependent_MTases_sf"/>
</dbReference>
<proteinExistence type="predicted"/>
<dbReference type="Gene3D" id="3.40.50.150">
    <property type="entry name" value="Vaccinia Virus protein VP39"/>
    <property type="match status" value="1"/>
</dbReference>
<evidence type="ECO:0000256" key="1">
    <source>
        <dbReference type="ARBA" id="ARBA00022679"/>
    </source>
</evidence>
<gene>
    <name evidence="3" type="ORF">B4O97_18065</name>
</gene>
<keyword evidence="4" id="KW-1185">Reference proteome</keyword>
<keyword evidence="1" id="KW-0808">Transferase</keyword>
<evidence type="ECO:0000313" key="3">
    <source>
        <dbReference type="EMBL" id="ORC30323.1"/>
    </source>
</evidence>
<accession>A0A1Y1RTD8</accession>
<dbReference type="NCBIfam" id="TIGR00452">
    <property type="entry name" value="tRNA 5-methoxyuridine(34)/uridine 5-oxyacetic acid(34) synthase CmoB"/>
    <property type="match status" value="1"/>
</dbReference>
<name>A0A1Y1RTD8_9SPIO</name>
<comment type="caution">
    <text evidence="3">The sequence shown here is derived from an EMBL/GenBank/DDBJ whole genome shotgun (WGS) entry which is preliminary data.</text>
</comment>
<protein>
    <submittedName>
        <fullName evidence="3">tRNA 5-methoxyuridine(34)/uridine 5-oxyacetic acid(34) synthase CmoB</fullName>
    </submittedName>
</protein>
<dbReference type="InterPro" id="IPR027555">
    <property type="entry name" value="Mo5U34_MeTrfas-like"/>
</dbReference>
<dbReference type="NCBIfam" id="NF011650">
    <property type="entry name" value="PRK15068.1"/>
    <property type="match status" value="1"/>
</dbReference>
<dbReference type="GO" id="GO:0002098">
    <property type="term" value="P:tRNA wobble uridine modification"/>
    <property type="evidence" value="ECO:0007669"/>
    <property type="project" value="InterPro"/>
</dbReference>
<dbReference type="InterPro" id="IPR010017">
    <property type="entry name" value="CmoB"/>
</dbReference>